<reference evidence="3" key="1">
    <citation type="journal article" date="2018" name="DNA Res.">
        <title>Multiple hybrid de novo genome assembly of finger millet, an orphan allotetraploid crop.</title>
        <authorList>
            <person name="Hatakeyama M."/>
            <person name="Aluri S."/>
            <person name="Balachadran M.T."/>
            <person name="Sivarajan S.R."/>
            <person name="Patrignani A."/>
            <person name="Gruter S."/>
            <person name="Poveda L."/>
            <person name="Shimizu-Inatsugi R."/>
            <person name="Baeten J."/>
            <person name="Francoijs K.J."/>
            <person name="Nataraja K.N."/>
            <person name="Reddy Y.A.N."/>
            <person name="Phadnis S."/>
            <person name="Ravikumar R.L."/>
            <person name="Schlapbach R."/>
            <person name="Sreeman S.M."/>
            <person name="Shimizu K.K."/>
        </authorList>
    </citation>
    <scope>NUCLEOTIDE SEQUENCE</scope>
</reference>
<evidence type="ECO:0000313" key="3">
    <source>
        <dbReference type="EMBL" id="GJN23888.1"/>
    </source>
</evidence>
<dbReference type="AlphaFoldDB" id="A0AAV5ENB5"/>
<feature type="domain" description="PTC1-like winged helix-turn-helix" evidence="2">
    <location>
        <begin position="260"/>
        <end position="321"/>
    </location>
</feature>
<dbReference type="Pfam" id="PF25874">
    <property type="entry name" value="WHD_plant_repro"/>
    <property type="match status" value="1"/>
</dbReference>
<gene>
    <name evidence="3" type="primary">gb11580</name>
    <name evidence="3" type="ORF">PR202_gb11580</name>
</gene>
<dbReference type="InterPro" id="IPR059080">
    <property type="entry name" value="WHD_PTC1"/>
</dbReference>
<dbReference type="EMBL" id="BQKI01000076">
    <property type="protein sequence ID" value="GJN23888.1"/>
    <property type="molecule type" value="Genomic_DNA"/>
</dbReference>
<accession>A0AAV5ENB5</accession>
<dbReference type="PANTHER" id="PTHR46740:SF2">
    <property type="entry name" value="PROTEIN DYAD"/>
    <property type="match status" value="1"/>
</dbReference>
<reference evidence="3" key="2">
    <citation type="submission" date="2021-12" db="EMBL/GenBank/DDBJ databases">
        <title>Resequencing data analysis of finger millet.</title>
        <authorList>
            <person name="Hatakeyama M."/>
            <person name="Aluri S."/>
            <person name="Balachadran M.T."/>
            <person name="Sivarajan S.R."/>
            <person name="Poveda L."/>
            <person name="Shimizu-Inatsugi R."/>
            <person name="Schlapbach R."/>
            <person name="Sreeman S.M."/>
            <person name="Shimizu K.K."/>
        </authorList>
    </citation>
    <scope>NUCLEOTIDE SEQUENCE</scope>
</reference>
<feature type="region of interest" description="Disordered" evidence="1">
    <location>
        <begin position="471"/>
        <end position="554"/>
    </location>
</feature>
<dbReference type="Proteomes" id="UP001054889">
    <property type="component" value="Unassembled WGS sequence"/>
</dbReference>
<feature type="compositionally biased region" description="Low complexity" evidence="1">
    <location>
        <begin position="533"/>
        <end position="554"/>
    </location>
</feature>
<feature type="compositionally biased region" description="Basic and acidic residues" evidence="1">
    <location>
        <begin position="173"/>
        <end position="203"/>
    </location>
</feature>
<dbReference type="InterPro" id="IPR044221">
    <property type="entry name" value="DYAD/AMEIOTIC1"/>
</dbReference>
<keyword evidence="4" id="KW-1185">Reference proteome</keyword>
<feature type="compositionally biased region" description="Basic and acidic residues" evidence="1">
    <location>
        <begin position="212"/>
        <end position="227"/>
    </location>
</feature>
<evidence type="ECO:0000259" key="2">
    <source>
        <dbReference type="Pfam" id="PF25874"/>
    </source>
</evidence>
<dbReference type="GO" id="GO:0051177">
    <property type="term" value="P:meiotic sister chromatid cohesion"/>
    <property type="evidence" value="ECO:0007669"/>
    <property type="project" value="InterPro"/>
</dbReference>
<feature type="region of interest" description="Disordered" evidence="1">
    <location>
        <begin position="173"/>
        <end position="263"/>
    </location>
</feature>
<feature type="compositionally biased region" description="Basic residues" evidence="1">
    <location>
        <begin position="228"/>
        <end position="238"/>
    </location>
</feature>
<feature type="region of interest" description="Disordered" evidence="1">
    <location>
        <begin position="117"/>
        <end position="142"/>
    </location>
</feature>
<feature type="compositionally biased region" description="Polar residues" evidence="1">
    <location>
        <begin position="471"/>
        <end position="486"/>
    </location>
</feature>
<organism evidence="3 4">
    <name type="scientific">Eleusine coracana subsp. coracana</name>
    <dbReference type="NCBI Taxonomy" id="191504"/>
    <lineage>
        <taxon>Eukaryota</taxon>
        <taxon>Viridiplantae</taxon>
        <taxon>Streptophyta</taxon>
        <taxon>Embryophyta</taxon>
        <taxon>Tracheophyta</taxon>
        <taxon>Spermatophyta</taxon>
        <taxon>Magnoliopsida</taxon>
        <taxon>Liliopsida</taxon>
        <taxon>Poales</taxon>
        <taxon>Poaceae</taxon>
        <taxon>PACMAD clade</taxon>
        <taxon>Chloridoideae</taxon>
        <taxon>Cynodonteae</taxon>
        <taxon>Eleusininae</taxon>
        <taxon>Eleusine</taxon>
    </lineage>
</organism>
<feature type="compositionally biased region" description="Basic and acidic residues" evidence="1">
    <location>
        <begin position="239"/>
        <end position="263"/>
    </location>
</feature>
<comment type="caution">
    <text evidence="3">The sequence shown here is derived from an EMBL/GenBank/DDBJ whole genome shotgun (WGS) entry which is preliminary data.</text>
</comment>
<proteinExistence type="predicted"/>
<name>A0AAV5ENB5_ELECO</name>
<evidence type="ECO:0000256" key="1">
    <source>
        <dbReference type="SAM" id="MobiDB-lite"/>
    </source>
</evidence>
<dbReference type="GO" id="GO:0007131">
    <property type="term" value="P:reciprocal meiotic recombination"/>
    <property type="evidence" value="ECO:0007669"/>
    <property type="project" value="InterPro"/>
</dbReference>
<evidence type="ECO:0000313" key="4">
    <source>
        <dbReference type="Proteomes" id="UP001054889"/>
    </source>
</evidence>
<dbReference type="PANTHER" id="PTHR46740">
    <property type="entry name" value="PROTEIN DYAD"/>
    <property type="match status" value="1"/>
</dbReference>
<sequence>MARTVQMGNFRIEPRSPLSRTEPDLARHLHIPPPGAFYEIDHEMLPPKSPIHLKSIRVVKVSECTSLDVTVCFPSLLALRSFFSAYQASGSWPELDERFVMSVSHAARILRRRVAEEELEGETPSSAASPSSPPAPQAANKLAPPAGSCLLTTLKCDGTGWGVRRRVRYIGRHRDDPKDFDGYETEAGVREEEPRPATREIRRSPRNCKRKREAERSSPGTHRDERNKKKKVQGRSKKSPVEKKRTVEAKDGDPRRGKDRWSAERYAAAEKSLLNIMLSRGARYGEPVMRPVLREEARKHIGDTGLLDHLLKHMAGRVPDGSAHRHMEQLLGKDGKFDAERAYISLKEKYQTVIRVNEKLEKKVLSLKDKFEHVGDKNDKLEEQITYLSSSYLSFKDQILPLLKMEGTNQVEVSPRAGIQEALPRTSLYAASGDQMTHPADGIVVQGGPDRAARKNSFRICKPQSTFQWPSMASDITTSGGASNSCPRPGLPRGTSRLSSSVPGTGLPPSSRAPFEVMATPPGPDEHMTRGALTTPPSASSTTLQLSLPSPRSPLQPQQLFGATATAAVRFSTSPGKQHLSGLTLRHVDSLSSPPSPCAASLLERKRGIFNADAGGIVLVGTELALATPSYC</sequence>
<protein>
    <recommendedName>
        <fullName evidence="2">PTC1-like winged helix-turn-helix domain-containing protein</fullName>
    </recommendedName>
</protein>